<keyword evidence="5" id="KW-0862">Zinc</keyword>
<dbReference type="InterPro" id="IPR012337">
    <property type="entry name" value="RNaseH-like_sf"/>
</dbReference>
<feature type="transmembrane region" description="Helical" evidence="7">
    <location>
        <begin position="12"/>
        <end position="32"/>
    </location>
</feature>
<dbReference type="OMA" id="FTISCEF"/>
<comment type="subcellular location">
    <subcellularLocation>
        <location evidence="1">Secreted</location>
    </subcellularLocation>
</comment>
<reference evidence="11" key="3">
    <citation type="submission" date="2021-01" db="EMBL/GenBank/DDBJ databases">
        <authorList>
            <consortium name="Genoscope - CEA"/>
            <person name="William W."/>
        </authorList>
    </citation>
    <scope>NUCLEOTIDE SEQUENCE</scope>
</reference>
<dbReference type="InterPro" id="IPR001878">
    <property type="entry name" value="Znf_CCHC"/>
</dbReference>
<evidence type="ECO:0000259" key="8">
    <source>
        <dbReference type="PROSITE" id="PS50158"/>
    </source>
</evidence>
<dbReference type="SMART" id="SM00837">
    <property type="entry name" value="DPBB_1"/>
    <property type="match status" value="1"/>
</dbReference>
<dbReference type="PaxDb" id="3708-A0A078J419"/>
<keyword evidence="5" id="KW-0863">Zinc-finger</keyword>
<dbReference type="InterPro" id="IPR054722">
    <property type="entry name" value="PolX-like_BBD"/>
</dbReference>
<dbReference type="InterPro" id="IPR036908">
    <property type="entry name" value="RlpA-like_sf"/>
</dbReference>
<keyword evidence="2" id="KW-0964">Secreted</keyword>
<evidence type="ECO:0000256" key="2">
    <source>
        <dbReference type="ARBA" id="ARBA00022525"/>
    </source>
</evidence>
<dbReference type="Pfam" id="PF00665">
    <property type="entry name" value="rve"/>
    <property type="match status" value="1"/>
</dbReference>
<keyword evidence="7" id="KW-0472">Membrane</keyword>
<dbReference type="InterPro" id="IPR036397">
    <property type="entry name" value="RNaseH_sf"/>
</dbReference>
<dbReference type="InterPro" id="IPR025724">
    <property type="entry name" value="GAG-pre-integrase_dom"/>
</dbReference>
<gene>
    <name evidence="12" type="primary">BnaCnng33390D</name>
    <name evidence="11" type="ORF">DARMORV10_C08P15500.1</name>
    <name evidence="12" type="ORF">GSBRNA2T00024893001</name>
</gene>
<dbReference type="CDD" id="cd22274">
    <property type="entry name" value="DPBB_EXPA_N"/>
    <property type="match status" value="1"/>
</dbReference>
<feature type="domain" description="Expansin-like EG45" evidence="9">
    <location>
        <begin position="715"/>
        <end position="824"/>
    </location>
</feature>
<sequence length="856" mass="95754">MGSISSSWSFNKFFAIVFVVFTISCEFVSGYYGPSTWQQQQHFQPHQDQGSRGYQGKCQICGIFGHSARRCPQFQTSSNYSNTASSQYSSSPAPWQQPRANMAAMSYNPNNWILDSGATHHLTTDLNNLSFHQPYNGGEEVVIADGSGLPISHTGSSSLTTPSRSLALNNILFVPNLHKNLISVYRLCNTNKVSVEFFPAHFQVKDLSTGARLLQGRTKDELYEWPVQTTRSISLFASPSPKTTLSSWHARLGHPSNTVLQTLVSHFSLPLSTTSHKQSPCSHCLINKSHKLPFYSNTIHSQKPLEYVYSDVWTSPLISVDNFKYYLVFVDHYTRYTWLYPLKQKSQVRDTFIAFKAIVENRFQTKLMTLYSENGGEFIALRQFLSTHGISHLTSPPHTPEHNGIAERKHRHIVETGLTLLHQAVMPATYWTYAFSTAVYLMNRLPSSVLENTSPYQKLFQQTPHYQKLRVFCCACYPWLRLYVSHKLEQRSQLCVFLGYSLTQSAYLCLNKSTGRIYTLRHVQFVEDHFPFSIKTVSKTHNDAHEPATNPSYTPSTTVPCPLPLSPLISAPSSLQPLSSDPHQPVSSSSPMNNAGNDVLSPGNTSNDLESNSAGPTSSAHAKVSPTSSPSPNHQIQLEPNLESSPLAPAQTEPIPAPLPENVHPMRTRAKNNIIKPKTKLTLLAKDISLHLEGAPWSYAHATFYGDETGSETMGGACGYGNLFNSGYGLDTAALSTTLFKDGYGCGQCFQIMCVQSQYCYYGNPSTVVTATNLCPPNWYQDSNNGGWCKPFDMAKPAFMKLANWKAGIIPVAYRRVPCKRSGGMRFQFPRQCLLASHLRHECGRRRRHKEHGRQR</sequence>
<evidence type="ECO:0000256" key="6">
    <source>
        <dbReference type="SAM" id="MobiDB-lite"/>
    </source>
</evidence>
<evidence type="ECO:0000256" key="4">
    <source>
        <dbReference type="ARBA" id="ARBA00023316"/>
    </source>
</evidence>
<dbReference type="InterPro" id="IPR002963">
    <property type="entry name" value="Expansin"/>
</dbReference>
<keyword evidence="5" id="KW-0479">Metal-binding</keyword>
<evidence type="ECO:0000256" key="1">
    <source>
        <dbReference type="ARBA" id="ARBA00004613"/>
    </source>
</evidence>
<evidence type="ECO:0000256" key="7">
    <source>
        <dbReference type="SAM" id="Phobius"/>
    </source>
</evidence>
<dbReference type="EMBL" id="HG994372">
    <property type="protein sequence ID" value="CAF2108546.1"/>
    <property type="molecule type" value="Genomic_DNA"/>
</dbReference>
<dbReference type="GO" id="GO:0008270">
    <property type="term" value="F:zinc ion binding"/>
    <property type="evidence" value="ECO:0007669"/>
    <property type="project" value="UniProtKB-KW"/>
</dbReference>
<dbReference type="GO" id="GO:0005576">
    <property type="term" value="C:extracellular region"/>
    <property type="evidence" value="ECO:0007669"/>
    <property type="project" value="UniProtKB-SubCell"/>
</dbReference>
<dbReference type="InterPro" id="IPR007118">
    <property type="entry name" value="Expan_Lol_pI"/>
</dbReference>
<dbReference type="PROSITE" id="PS50842">
    <property type="entry name" value="EXPANSIN_EG45"/>
    <property type="match status" value="1"/>
</dbReference>
<dbReference type="Pfam" id="PF22936">
    <property type="entry name" value="Pol_BBD"/>
    <property type="match status" value="1"/>
</dbReference>
<evidence type="ECO:0000256" key="3">
    <source>
        <dbReference type="ARBA" id="ARBA00022729"/>
    </source>
</evidence>
<accession>A0A078J419</accession>
<dbReference type="PANTHER" id="PTHR31867">
    <property type="entry name" value="EXPANSIN-A15"/>
    <property type="match status" value="1"/>
</dbReference>
<evidence type="ECO:0000256" key="5">
    <source>
        <dbReference type="PROSITE-ProRule" id="PRU00047"/>
    </source>
</evidence>
<dbReference type="Proteomes" id="UP000028999">
    <property type="component" value="Unassembled WGS sequence"/>
</dbReference>
<dbReference type="AlphaFoldDB" id="A0A078J419"/>
<dbReference type="SUPFAM" id="SSF53098">
    <property type="entry name" value="Ribonuclease H-like"/>
    <property type="match status" value="1"/>
</dbReference>
<dbReference type="InterPro" id="IPR007112">
    <property type="entry name" value="Expansin/allergen_DPBB_dom"/>
</dbReference>
<dbReference type="Gramene" id="CDY58610">
    <property type="protein sequence ID" value="CDY58610"/>
    <property type="gene ID" value="GSBRNA2T00024893001"/>
</dbReference>
<keyword evidence="4" id="KW-0961">Cell wall biogenesis/degradation</keyword>
<dbReference type="Gene3D" id="2.40.40.10">
    <property type="entry name" value="RlpA-like domain"/>
    <property type="match status" value="1"/>
</dbReference>
<dbReference type="PROSITE" id="PS50994">
    <property type="entry name" value="INTEGRASE"/>
    <property type="match status" value="1"/>
</dbReference>
<dbReference type="Pfam" id="PF03330">
    <property type="entry name" value="DPBB_1"/>
    <property type="match status" value="1"/>
</dbReference>
<keyword evidence="7" id="KW-1133">Transmembrane helix</keyword>
<keyword evidence="13" id="KW-1185">Reference proteome</keyword>
<dbReference type="InterPro" id="IPR057670">
    <property type="entry name" value="SH3_retrovirus"/>
</dbReference>
<feature type="region of interest" description="Disordered" evidence="6">
    <location>
        <begin position="572"/>
        <end position="639"/>
    </location>
</feature>
<organism evidence="12 13">
    <name type="scientific">Brassica napus</name>
    <name type="common">Rape</name>
    <dbReference type="NCBI Taxonomy" id="3708"/>
    <lineage>
        <taxon>Eukaryota</taxon>
        <taxon>Viridiplantae</taxon>
        <taxon>Streptophyta</taxon>
        <taxon>Embryophyta</taxon>
        <taxon>Tracheophyta</taxon>
        <taxon>Spermatophyta</taxon>
        <taxon>Magnoliopsida</taxon>
        <taxon>eudicotyledons</taxon>
        <taxon>Gunneridae</taxon>
        <taxon>Pentapetalae</taxon>
        <taxon>rosids</taxon>
        <taxon>malvids</taxon>
        <taxon>Brassicales</taxon>
        <taxon>Brassicaceae</taxon>
        <taxon>Brassiceae</taxon>
        <taxon>Brassica</taxon>
    </lineage>
</organism>
<feature type="domain" description="Integrase catalytic" evidence="10">
    <location>
        <begin position="300"/>
        <end position="463"/>
    </location>
</feature>
<evidence type="ECO:0000313" key="11">
    <source>
        <dbReference type="EMBL" id="CAF2108546.1"/>
    </source>
</evidence>
<dbReference type="Proteomes" id="UP001295469">
    <property type="component" value="Chromosome C08"/>
</dbReference>
<dbReference type="Pfam" id="PF13976">
    <property type="entry name" value="gag_pre-integrs"/>
    <property type="match status" value="1"/>
</dbReference>
<evidence type="ECO:0000259" key="10">
    <source>
        <dbReference type="PROSITE" id="PS50994"/>
    </source>
</evidence>
<keyword evidence="7" id="KW-0812">Transmembrane</keyword>
<proteinExistence type="predicted"/>
<dbReference type="PROSITE" id="PS50158">
    <property type="entry name" value="ZF_CCHC"/>
    <property type="match status" value="1"/>
</dbReference>
<evidence type="ECO:0000259" key="9">
    <source>
        <dbReference type="PROSITE" id="PS50842"/>
    </source>
</evidence>
<dbReference type="GO" id="GO:0003676">
    <property type="term" value="F:nucleic acid binding"/>
    <property type="evidence" value="ECO:0007669"/>
    <property type="project" value="InterPro"/>
</dbReference>
<dbReference type="GO" id="GO:0015074">
    <property type="term" value="P:DNA integration"/>
    <property type="evidence" value="ECO:0007669"/>
    <property type="project" value="InterPro"/>
</dbReference>
<feature type="domain" description="CCHC-type" evidence="8">
    <location>
        <begin position="57"/>
        <end position="73"/>
    </location>
</feature>
<evidence type="ECO:0000313" key="12">
    <source>
        <dbReference type="EMBL" id="CDY58610.1"/>
    </source>
</evidence>
<evidence type="ECO:0000313" key="13">
    <source>
        <dbReference type="Proteomes" id="UP000028999"/>
    </source>
</evidence>
<feature type="compositionally biased region" description="Polar residues" evidence="6">
    <location>
        <begin position="592"/>
        <end position="639"/>
    </location>
</feature>
<dbReference type="Pfam" id="PF25597">
    <property type="entry name" value="SH3_retrovirus"/>
    <property type="match status" value="1"/>
</dbReference>
<protein>
    <submittedName>
        <fullName evidence="11">(rape) hypothetical protein</fullName>
    </submittedName>
    <submittedName>
        <fullName evidence="12">BnaCnng33390D protein</fullName>
    </submittedName>
</protein>
<dbReference type="Gene3D" id="3.30.420.10">
    <property type="entry name" value="Ribonuclease H-like superfamily/Ribonuclease H"/>
    <property type="match status" value="1"/>
</dbReference>
<keyword evidence="3" id="KW-0732">Signal</keyword>
<dbReference type="SUPFAM" id="SSF57756">
    <property type="entry name" value="Retrovirus zinc finger-like domains"/>
    <property type="match status" value="1"/>
</dbReference>
<dbReference type="GO" id="GO:0009664">
    <property type="term" value="P:plant-type cell wall organization"/>
    <property type="evidence" value="ECO:0007669"/>
    <property type="project" value="InterPro"/>
</dbReference>
<reference evidence="12" key="2">
    <citation type="submission" date="2014-06" db="EMBL/GenBank/DDBJ databases">
        <authorList>
            <person name="Genoscope - CEA"/>
        </authorList>
    </citation>
    <scope>NUCLEOTIDE SEQUENCE</scope>
</reference>
<feature type="compositionally biased region" description="Low complexity" evidence="6">
    <location>
        <begin position="572"/>
        <end position="591"/>
    </location>
</feature>
<reference evidence="12 13" key="1">
    <citation type="journal article" date="2014" name="Science">
        <title>Plant genetics. Early allopolyploid evolution in the post-Neolithic Brassica napus oilseed genome.</title>
        <authorList>
            <person name="Chalhoub B."/>
            <person name="Denoeud F."/>
            <person name="Liu S."/>
            <person name="Parkin I.A."/>
            <person name="Tang H."/>
            <person name="Wang X."/>
            <person name="Chiquet J."/>
            <person name="Belcram H."/>
            <person name="Tong C."/>
            <person name="Samans B."/>
            <person name="Correa M."/>
            <person name="Da Silva C."/>
            <person name="Just J."/>
            <person name="Falentin C."/>
            <person name="Koh C.S."/>
            <person name="Le Clainche I."/>
            <person name="Bernard M."/>
            <person name="Bento P."/>
            <person name="Noel B."/>
            <person name="Labadie K."/>
            <person name="Alberti A."/>
            <person name="Charles M."/>
            <person name="Arnaud D."/>
            <person name="Guo H."/>
            <person name="Daviaud C."/>
            <person name="Alamery S."/>
            <person name="Jabbari K."/>
            <person name="Zhao M."/>
            <person name="Edger P.P."/>
            <person name="Chelaifa H."/>
            <person name="Tack D."/>
            <person name="Lassalle G."/>
            <person name="Mestiri I."/>
            <person name="Schnel N."/>
            <person name="Le Paslier M.C."/>
            <person name="Fan G."/>
            <person name="Renault V."/>
            <person name="Bayer P.E."/>
            <person name="Golicz A.A."/>
            <person name="Manoli S."/>
            <person name="Lee T.H."/>
            <person name="Thi V.H."/>
            <person name="Chalabi S."/>
            <person name="Hu Q."/>
            <person name="Fan C."/>
            <person name="Tollenaere R."/>
            <person name="Lu Y."/>
            <person name="Battail C."/>
            <person name="Shen J."/>
            <person name="Sidebottom C.H."/>
            <person name="Wang X."/>
            <person name="Canaguier A."/>
            <person name="Chauveau A."/>
            <person name="Berard A."/>
            <person name="Deniot G."/>
            <person name="Guan M."/>
            <person name="Liu Z."/>
            <person name="Sun F."/>
            <person name="Lim Y.P."/>
            <person name="Lyons E."/>
            <person name="Town C.D."/>
            <person name="Bancroft I."/>
            <person name="Wang X."/>
            <person name="Meng J."/>
            <person name="Ma J."/>
            <person name="Pires J.C."/>
            <person name="King G.J."/>
            <person name="Brunel D."/>
            <person name="Delourme R."/>
            <person name="Renard M."/>
            <person name="Aury J.M."/>
            <person name="Adams K.L."/>
            <person name="Batley J."/>
            <person name="Snowdon R.J."/>
            <person name="Tost J."/>
            <person name="Edwards D."/>
            <person name="Zhou Y."/>
            <person name="Hua W."/>
            <person name="Sharpe A.G."/>
            <person name="Paterson A.H."/>
            <person name="Guan C."/>
            <person name="Wincker P."/>
        </authorList>
    </citation>
    <scope>NUCLEOTIDE SEQUENCE [LARGE SCALE GENOMIC DNA]</scope>
    <source>
        <strain evidence="13">cv. Darmor-bzh</strain>
    </source>
</reference>
<name>A0A078J419_BRANA</name>
<dbReference type="InterPro" id="IPR009009">
    <property type="entry name" value="RlpA-like_DPBB"/>
</dbReference>
<dbReference type="InterPro" id="IPR036875">
    <property type="entry name" value="Znf_CCHC_sf"/>
</dbReference>
<dbReference type="EMBL" id="LK033683">
    <property type="protein sequence ID" value="CDY58610.1"/>
    <property type="molecule type" value="Genomic_DNA"/>
</dbReference>
<dbReference type="PRINTS" id="PR01226">
    <property type="entry name" value="EXPANSIN"/>
</dbReference>
<dbReference type="InterPro" id="IPR001584">
    <property type="entry name" value="Integrase_cat-core"/>
</dbReference>
<dbReference type="SUPFAM" id="SSF50685">
    <property type="entry name" value="Barwin-like endoglucanases"/>
    <property type="match status" value="1"/>
</dbReference>
<dbReference type="PRINTS" id="PR01225">
    <property type="entry name" value="EXPANSNFAMLY"/>
</dbReference>